<proteinExistence type="predicted"/>
<dbReference type="InterPro" id="IPR010281">
    <property type="entry name" value="DUF885"/>
</dbReference>
<evidence type="ECO:0000313" key="1">
    <source>
        <dbReference type="EMBL" id="SVE20747.1"/>
    </source>
</evidence>
<protein>
    <recommendedName>
        <fullName evidence="2">DUF885 domain-containing protein</fullName>
    </recommendedName>
</protein>
<dbReference type="EMBL" id="UINC01201415">
    <property type="protein sequence ID" value="SVE20747.1"/>
    <property type="molecule type" value="Genomic_DNA"/>
</dbReference>
<sequence length="157" mass="17673">FTEGWALYAERIAKTDMGLYDDDPLGDLGRLQAEMFRAVRLVVDTGLHAKRWSREQSIDYMVSKTGMTEAEVTREIERYVVWPGQATGYKTGQLAILNLRAMAEAELGEDFDLREFHELVLMNGAMPLALLGEEVSHWINRKIGREHSAQLTKGGSG</sequence>
<dbReference type="PANTHER" id="PTHR33361">
    <property type="entry name" value="GLR0591 PROTEIN"/>
    <property type="match status" value="1"/>
</dbReference>
<dbReference type="Pfam" id="PF05960">
    <property type="entry name" value="DUF885"/>
    <property type="match status" value="1"/>
</dbReference>
<organism evidence="1">
    <name type="scientific">marine metagenome</name>
    <dbReference type="NCBI Taxonomy" id="408172"/>
    <lineage>
        <taxon>unclassified sequences</taxon>
        <taxon>metagenomes</taxon>
        <taxon>ecological metagenomes</taxon>
    </lineage>
</organism>
<accession>A0A383BKT3</accession>
<evidence type="ECO:0008006" key="2">
    <source>
        <dbReference type="Google" id="ProtNLM"/>
    </source>
</evidence>
<dbReference type="AlphaFoldDB" id="A0A383BKT3"/>
<reference evidence="1" key="1">
    <citation type="submission" date="2018-05" db="EMBL/GenBank/DDBJ databases">
        <authorList>
            <person name="Lanie J.A."/>
            <person name="Ng W.-L."/>
            <person name="Kazmierczak K.M."/>
            <person name="Andrzejewski T.M."/>
            <person name="Davidsen T.M."/>
            <person name="Wayne K.J."/>
            <person name="Tettelin H."/>
            <person name="Glass J.I."/>
            <person name="Rusch D."/>
            <person name="Podicherti R."/>
            <person name="Tsui H.-C.T."/>
            <person name="Winkler M.E."/>
        </authorList>
    </citation>
    <scope>NUCLEOTIDE SEQUENCE</scope>
</reference>
<name>A0A383BKT3_9ZZZZ</name>
<gene>
    <name evidence="1" type="ORF">METZ01_LOCUS473601</name>
</gene>
<feature type="non-terminal residue" evidence="1">
    <location>
        <position position="1"/>
    </location>
</feature>
<dbReference type="PANTHER" id="PTHR33361:SF2">
    <property type="entry name" value="DUF885 DOMAIN-CONTAINING PROTEIN"/>
    <property type="match status" value="1"/>
</dbReference>